<reference evidence="2 3" key="1">
    <citation type="submission" date="2016-04" db="EMBL/GenBank/DDBJ databases">
        <title>A degradative enzymes factory behind the ericoid mycorrhizal symbiosis.</title>
        <authorList>
            <consortium name="DOE Joint Genome Institute"/>
            <person name="Martino E."/>
            <person name="Morin E."/>
            <person name="Grelet G."/>
            <person name="Kuo A."/>
            <person name="Kohler A."/>
            <person name="Daghino S."/>
            <person name="Barry K."/>
            <person name="Choi C."/>
            <person name="Cichocki N."/>
            <person name="Clum A."/>
            <person name="Copeland A."/>
            <person name="Hainaut M."/>
            <person name="Haridas S."/>
            <person name="Labutti K."/>
            <person name="Lindquist E."/>
            <person name="Lipzen A."/>
            <person name="Khouja H.-R."/>
            <person name="Murat C."/>
            <person name="Ohm R."/>
            <person name="Olson A."/>
            <person name="Spatafora J."/>
            <person name="Veneault-Fourrey C."/>
            <person name="Henrissat B."/>
            <person name="Grigoriev I."/>
            <person name="Martin F."/>
            <person name="Perotto S."/>
        </authorList>
    </citation>
    <scope>NUCLEOTIDE SEQUENCE [LARGE SCALE GENOMIC DNA]</scope>
    <source>
        <strain evidence="2 3">E</strain>
    </source>
</reference>
<dbReference type="InParanoid" id="A0A2J6SUE0"/>
<keyword evidence="3" id="KW-1185">Reference proteome</keyword>
<dbReference type="InterPro" id="IPR010730">
    <property type="entry name" value="HET"/>
</dbReference>
<accession>A0A2J6SUE0</accession>
<dbReference type="GeneID" id="36581226"/>
<dbReference type="AlphaFoldDB" id="A0A2J6SUE0"/>
<dbReference type="InterPro" id="IPR052895">
    <property type="entry name" value="HetReg/Transcr_Mod"/>
</dbReference>
<evidence type="ECO:0000313" key="3">
    <source>
        <dbReference type="Proteomes" id="UP000235371"/>
    </source>
</evidence>
<dbReference type="PANTHER" id="PTHR24148">
    <property type="entry name" value="ANKYRIN REPEAT DOMAIN-CONTAINING PROTEIN 39 HOMOLOG-RELATED"/>
    <property type="match status" value="1"/>
</dbReference>
<feature type="domain" description="Heterokaryon incompatibility" evidence="1">
    <location>
        <begin position="52"/>
        <end position="189"/>
    </location>
</feature>
<evidence type="ECO:0000313" key="2">
    <source>
        <dbReference type="EMBL" id="PMD54386.1"/>
    </source>
</evidence>
<protein>
    <recommendedName>
        <fullName evidence="1">Heterokaryon incompatibility domain-containing protein</fullName>
    </recommendedName>
</protein>
<dbReference type="OrthoDB" id="4476201at2759"/>
<evidence type="ECO:0000259" key="1">
    <source>
        <dbReference type="Pfam" id="PF06985"/>
    </source>
</evidence>
<proteinExistence type="predicted"/>
<gene>
    <name evidence="2" type="ORF">K444DRAFT_487621</name>
</gene>
<dbReference type="Proteomes" id="UP000235371">
    <property type="component" value="Unassembled WGS sequence"/>
</dbReference>
<feature type="non-terminal residue" evidence="2">
    <location>
        <position position="423"/>
    </location>
</feature>
<dbReference type="Pfam" id="PF06985">
    <property type="entry name" value="HET"/>
    <property type="match status" value="1"/>
</dbReference>
<name>A0A2J6SUE0_9HELO</name>
<sequence length="423" mass="48294">MESEAHFTYGPPLQGRNIRLIRIKLGSEKTTLEINLVECRLGSVKFEALSYCNSQSMYVGTSLLDAFGELARRRSTELVWADAICINQKDDQEKTHQVRMMRDIYKKAQRVIIWLGNEQAGDGRGFELAQSLYQKCDGENYNMYATTYDFEYFDCGSKGVPTPLGDPGWTALFAILSHPWFSRIWVVQELLVAQRSIMWRGGLDFDTDVILWVTMQIARHRDLYECFDIFMGSPPCSALMARNIATGYLEYNSLGPLSIYDTLSRYNGMEATDLRDRYFALAGISLLDAGFVNYEKSYRDVACLVGKMALLGFPEYLVDPEGIEVLRFTEKPEAHRFLIEWLAFHANPQNHNLGLPSWIPDLVSPHSPGFLMSGFYNTLYLQGLKEIPSPKLRLMRQGAYFESPRFSPPPWIIPVPDVRRSSS</sequence>
<dbReference type="EMBL" id="KZ613865">
    <property type="protein sequence ID" value="PMD54386.1"/>
    <property type="molecule type" value="Genomic_DNA"/>
</dbReference>
<organism evidence="2 3">
    <name type="scientific">Hyaloscypha bicolor E</name>
    <dbReference type="NCBI Taxonomy" id="1095630"/>
    <lineage>
        <taxon>Eukaryota</taxon>
        <taxon>Fungi</taxon>
        <taxon>Dikarya</taxon>
        <taxon>Ascomycota</taxon>
        <taxon>Pezizomycotina</taxon>
        <taxon>Leotiomycetes</taxon>
        <taxon>Helotiales</taxon>
        <taxon>Hyaloscyphaceae</taxon>
        <taxon>Hyaloscypha</taxon>
        <taxon>Hyaloscypha bicolor</taxon>
    </lineage>
</organism>
<dbReference type="PANTHER" id="PTHR24148:SF64">
    <property type="entry name" value="HETEROKARYON INCOMPATIBILITY DOMAIN-CONTAINING PROTEIN"/>
    <property type="match status" value="1"/>
</dbReference>
<dbReference type="RefSeq" id="XP_024731290.1">
    <property type="nucleotide sequence ID" value="XM_024873146.1"/>
</dbReference>
<dbReference type="STRING" id="1095630.A0A2J6SUE0"/>